<evidence type="ECO:0000256" key="3">
    <source>
        <dbReference type="PIRSR" id="PIRSR000137-1"/>
    </source>
</evidence>
<feature type="active site" description="Proton donor" evidence="3">
    <location>
        <position position="593"/>
    </location>
</feature>
<dbReference type="Pfam" id="PF05199">
    <property type="entry name" value="GMC_oxred_C"/>
    <property type="match status" value="1"/>
</dbReference>
<sequence length="656" mass="70703">MAVLKAARLLSLLYVLSSAPSATQAKPLLLESVLGPIKDVIGTIASGAGLIEGTLGGIKGLLGVEQSFDYVVVGGGTAGNAMGVRLAEAGFSVAIIEAGLFYELGKPVLGTTPTGAFFGVGTNPLDQFPTVDWGFVTEAQAGANGRRIHYAQGRCLGGTSALNFMVHHRASTGAYDKWADAVGDDSYRLTNWMPHFKNSITFTGPNNDIRPANVTTTWDPSAFAADGQGGPVQVTYTNFVSSFATWLEKGYEAVGIRKTDGFNNGNLLGHHYAQATIRNRDQTRSSSASYVYSVMNSASNSPAKKNLKVFTQTLAKQILFDSDKKATGVKVSLLGALPTYTIKAKKEVIVSSGAFKSPQLLMVSGVGPKAQLDELSIPIVSQLEGVGQNMWDHIMFGPSYAINMPTLDSTVGDPQVLAQALLDYTLNARGPLTSNVADVLAWEKMPEKYRETWSAATRQAFADNFPADWPEVEHISGNGWIGDFGWPAVDRPRDGKQYATDLGAMVAPLSRGNVTISSRDTFIPPRINPNWLTHKADQELAISWYRRIREVWDTAPLRSIRVDGDKEAFPGREFATDAQILDKIRDSLVTVWHPSCTNKMGKADDPMAVVDSRARVYGVTGLRVVDASAFPILPPGHPQSTIYALAEKIAADIIKD</sequence>
<dbReference type="Proteomes" id="UP000070501">
    <property type="component" value="Unassembled WGS sequence"/>
</dbReference>
<dbReference type="EMBL" id="KQ964252">
    <property type="protein sequence ID" value="KXJ90384.1"/>
    <property type="molecule type" value="Genomic_DNA"/>
</dbReference>
<evidence type="ECO:0000313" key="7">
    <source>
        <dbReference type="EMBL" id="KXJ90384.1"/>
    </source>
</evidence>
<keyword evidence="4" id="KW-0285">Flavoprotein</keyword>
<dbReference type="Gene3D" id="3.30.560.10">
    <property type="entry name" value="Glucose Oxidase, domain 3"/>
    <property type="match status" value="1"/>
</dbReference>
<keyword evidence="4" id="KW-0274">FAD</keyword>
<dbReference type="Pfam" id="PF00732">
    <property type="entry name" value="GMC_oxred_N"/>
    <property type="match status" value="1"/>
</dbReference>
<organism evidence="7 8">
    <name type="scientific">Microdochium bolleyi</name>
    <dbReference type="NCBI Taxonomy" id="196109"/>
    <lineage>
        <taxon>Eukaryota</taxon>
        <taxon>Fungi</taxon>
        <taxon>Dikarya</taxon>
        <taxon>Ascomycota</taxon>
        <taxon>Pezizomycotina</taxon>
        <taxon>Sordariomycetes</taxon>
        <taxon>Xylariomycetidae</taxon>
        <taxon>Xylariales</taxon>
        <taxon>Microdochiaceae</taxon>
        <taxon>Microdochium</taxon>
    </lineage>
</organism>
<dbReference type="PANTHER" id="PTHR11552">
    <property type="entry name" value="GLUCOSE-METHANOL-CHOLINE GMC OXIDOREDUCTASE"/>
    <property type="match status" value="1"/>
</dbReference>
<dbReference type="GO" id="GO:0050660">
    <property type="term" value="F:flavin adenine dinucleotide binding"/>
    <property type="evidence" value="ECO:0007669"/>
    <property type="project" value="InterPro"/>
</dbReference>
<dbReference type="PANTHER" id="PTHR11552:SF138">
    <property type="entry name" value="DEHYDROGENASE PKFF-RELATED"/>
    <property type="match status" value="1"/>
</dbReference>
<evidence type="ECO:0000256" key="2">
    <source>
        <dbReference type="ARBA" id="ARBA00023180"/>
    </source>
</evidence>
<dbReference type="InParanoid" id="A0A136IZZ2"/>
<keyword evidence="2" id="KW-0325">Glycoprotein</keyword>
<dbReference type="SUPFAM" id="SSF51905">
    <property type="entry name" value="FAD/NAD(P)-binding domain"/>
    <property type="match status" value="1"/>
</dbReference>
<feature type="domain" description="Glucose-methanol-choline oxidoreductase N-terminal" evidence="6">
    <location>
        <begin position="353"/>
        <end position="367"/>
    </location>
</feature>
<feature type="binding site" evidence="4">
    <location>
        <begin position="592"/>
        <end position="593"/>
    </location>
    <ligand>
        <name>FAD</name>
        <dbReference type="ChEBI" id="CHEBI:57692"/>
    </ligand>
</feature>
<feature type="binding site" evidence="4">
    <location>
        <position position="159"/>
    </location>
    <ligand>
        <name>FAD</name>
        <dbReference type="ChEBI" id="CHEBI:57692"/>
    </ligand>
</feature>
<accession>A0A136IZZ2</accession>
<feature type="binding site" evidence="4">
    <location>
        <begin position="638"/>
        <end position="639"/>
    </location>
    <ligand>
        <name>FAD</name>
        <dbReference type="ChEBI" id="CHEBI:57692"/>
    </ligand>
</feature>
<gene>
    <name evidence="7" type="ORF">Micbo1qcDRAFT_148358</name>
</gene>
<feature type="signal peptide" evidence="5">
    <location>
        <begin position="1"/>
        <end position="25"/>
    </location>
</feature>
<dbReference type="InterPro" id="IPR012132">
    <property type="entry name" value="GMC_OxRdtase"/>
</dbReference>
<protein>
    <recommendedName>
        <fullName evidence="6">Glucose-methanol-choline oxidoreductase N-terminal domain-containing protein</fullName>
    </recommendedName>
</protein>
<dbReference type="GO" id="GO:0044550">
    <property type="term" value="P:secondary metabolite biosynthetic process"/>
    <property type="evidence" value="ECO:0007669"/>
    <property type="project" value="TreeGrafter"/>
</dbReference>
<dbReference type="InterPro" id="IPR000172">
    <property type="entry name" value="GMC_OxRdtase_N"/>
</dbReference>
<dbReference type="STRING" id="196109.A0A136IZZ2"/>
<comment type="similarity">
    <text evidence="1">Belongs to the GMC oxidoreductase family.</text>
</comment>
<evidence type="ECO:0000256" key="5">
    <source>
        <dbReference type="SAM" id="SignalP"/>
    </source>
</evidence>
<comment type="cofactor">
    <cofactor evidence="4">
        <name>FAD</name>
        <dbReference type="ChEBI" id="CHEBI:57692"/>
    </cofactor>
</comment>
<feature type="chain" id="PRO_5007293369" description="Glucose-methanol-choline oxidoreductase N-terminal domain-containing protein" evidence="5">
    <location>
        <begin position="26"/>
        <end position="656"/>
    </location>
</feature>
<dbReference type="PROSITE" id="PS00624">
    <property type="entry name" value="GMC_OXRED_2"/>
    <property type="match status" value="1"/>
</dbReference>
<proteinExistence type="inferred from homology"/>
<dbReference type="GO" id="GO:0016614">
    <property type="term" value="F:oxidoreductase activity, acting on CH-OH group of donors"/>
    <property type="evidence" value="ECO:0007669"/>
    <property type="project" value="InterPro"/>
</dbReference>
<dbReference type="AlphaFoldDB" id="A0A136IZZ2"/>
<feature type="binding site" evidence="4">
    <location>
        <begin position="163"/>
        <end position="166"/>
    </location>
    <ligand>
        <name>FAD</name>
        <dbReference type="ChEBI" id="CHEBI:57692"/>
    </ligand>
</feature>
<dbReference type="Gene3D" id="3.50.50.60">
    <property type="entry name" value="FAD/NAD(P)-binding domain"/>
    <property type="match status" value="1"/>
</dbReference>
<dbReference type="SUPFAM" id="SSF54373">
    <property type="entry name" value="FAD-linked reductases, C-terminal domain"/>
    <property type="match status" value="1"/>
</dbReference>
<dbReference type="OrthoDB" id="269227at2759"/>
<keyword evidence="5" id="KW-0732">Signal</keyword>
<feature type="active site" description="Proton acceptor" evidence="3">
    <location>
        <position position="637"/>
    </location>
</feature>
<reference evidence="8" key="1">
    <citation type="submission" date="2016-02" db="EMBL/GenBank/DDBJ databases">
        <title>Draft genome sequence of Microdochium bolleyi, a fungal endophyte of beachgrass.</title>
        <authorList>
            <consortium name="DOE Joint Genome Institute"/>
            <person name="David A.S."/>
            <person name="May G."/>
            <person name="Haridas S."/>
            <person name="Lim J."/>
            <person name="Wang M."/>
            <person name="Labutti K."/>
            <person name="Lipzen A."/>
            <person name="Barry K."/>
            <person name="Grigoriev I.V."/>
        </authorList>
    </citation>
    <scope>NUCLEOTIDE SEQUENCE [LARGE SCALE GENOMIC DNA]</scope>
    <source>
        <strain evidence="8">J235TASD1</strain>
    </source>
</reference>
<dbReference type="InterPro" id="IPR036188">
    <property type="entry name" value="FAD/NAD-bd_sf"/>
</dbReference>
<evidence type="ECO:0000259" key="6">
    <source>
        <dbReference type="PROSITE" id="PS00624"/>
    </source>
</evidence>
<name>A0A136IZZ2_9PEZI</name>
<dbReference type="InterPro" id="IPR007867">
    <property type="entry name" value="GMC_OxRtase_C"/>
</dbReference>
<evidence type="ECO:0000256" key="4">
    <source>
        <dbReference type="PIRSR" id="PIRSR000137-2"/>
    </source>
</evidence>
<keyword evidence="8" id="KW-1185">Reference proteome</keyword>
<evidence type="ECO:0000256" key="1">
    <source>
        <dbReference type="ARBA" id="ARBA00010790"/>
    </source>
</evidence>
<dbReference type="PIRSF" id="PIRSF000137">
    <property type="entry name" value="Alcohol_oxidase"/>
    <property type="match status" value="1"/>
</dbReference>
<evidence type="ECO:0000313" key="8">
    <source>
        <dbReference type="Proteomes" id="UP000070501"/>
    </source>
</evidence>